<dbReference type="EMBL" id="AAOE01000013">
    <property type="protein sequence ID" value="EAR09113.1"/>
    <property type="molecule type" value="Genomic_DNA"/>
</dbReference>
<dbReference type="PANTHER" id="PTHR39168">
    <property type="entry name" value="TRANSCRIPTIONAL REGULATOR-RELATED"/>
    <property type="match status" value="1"/>
</dbReference>
<dbReference type="Proteomes" id="UP000005953">
    <property type="component" value="Unassembled WGS sequence"/>
</dbReference>
<dbReference type="SUPFAM" id="SSF46785">
    <property type="entry name" value="Winged helix' DNA-binding domain"/>
    <property type="match status" value="1"/>
</dbReference>
<dbReference type="InterPro" id="IPR052543">
    <property type="entry name" value="HTH_Metal-responsive_Reg"/>
</dbReference>
<evidence type="ECO:0000313" key="3">
    <source>
        <dbReference type="Proteomes" id="UP000005953"/>
    </source>
</evidence>
<dbReference type="Pfam" id="PF12840">
    <property type="entry name" value="HTH_20"/>
    <property type="match status" value="1"/>
</dbReference>
<proteinExistence type="predicted"/>
<dbReference type="GO" id="GO:0003700">
    <property type="term" value="F:DNA-binding transcription factor activity"/>
    <property type="evidence" value="ECO:0007669"/>
    <property type="project" value="InterPro"/>
</dbReference>
<gene>
    <name evidence="2" type="ORF">MED297_17263</name>
</gene>
<dbReference type="RefSeq" id="WP_008043836.1">
    <property type="nucleotide sequence ID" value="NZ_CH724150.1"/>
</dbReference>
<dbReference type="SMART" id="SM00418">
    <property type="entry name" value="HTH_ARSR"/>
    <property type="match status" value="1"/>
</dbReference>
<dbReference type="InterPro" id="IPR001845">
    <property type="entry name" value="HTH_ArsR_DNA-bd_dom"/>
</dbReference>
<dbReference type="InterPro" id="IPR036390">
    <property type="entry name" value="WH_DNA-bd_sf"/>
</dbReference>
<dbReference type="InterPro" id="IPR011991">
    <property type="entry name" value="ArsR-like_HTH"/>
</dbReference>
<dbReference type="PANTHER" id="PTHR39168:SF1">
    <property type="entry name" value="TRANSCRIPTIONAL REGULATORY PROTEIN"/>
    <property type="match status" value="1"/>
</dbReference>
<sequence>MQPDIATLGSLIGDDSRAHMLTALMGGKALTATELALEADITAQTATRHLTQLVTGKLLTVRKQGRHKYFQLANHQVADVLESLLTLSTQLTIPHIKTGPSDPALRFARVCYDHLAGEIGVQLYNGLVTQGLLLDQGDVTHLTDKGRRFFSKQGFDMDAYAGSKRPLCKSCLDWSERTNHLAGSIGKWILQDLFEQKMVTRRLDSRAVTFSDRGLMRFKARYGL</sequence>
<dbReference type="AlphaFoldDB" id="A4BFL8"/>
<reference evidence="2 3" key="1">
    <citation type="submission" date="2006-02" db="EMBL/GenBank/DDBJ databases">
        <authorList>
            <person name="Pinhassi J."/>
            <person name="Pedros-Alio C."/>
            <person name="Ferriera S."/>
            <person name="Johnson J."/>
            <person name="Kravitz S."/>
            <person name="Halpern A."/>
            <person name="Remington K."/>
            <person name="Beeson K."/>
            <person name="Tran B."/>
            <person name="Rogers Y.-H."/>
            <person name="Friedman R."/>
            <person name="Venter J.C."/>
        </authorList>
    </citation>
    <scope>NUCLEOTIDE SEQUENCE [LARGE SCALE GENOMIC DNA]</scope>
    <source>
        <strain evidence="2 3">MED297</strain>
    </source>
</reference>
<protein>
    <submittedName>
        <fullName evidence="2">Predicted transcriptional regulator</fullName>
    </submittedName>
</protein>
<evidence type="ECO:0000313" key="2">
    <source>
        <dbReference type="EMBL" id="EAR09113.1"/>
    </source>
</evidence>
<dbReference type="Gene3D" id="1.10.10.10">
    <property type="entry name" value="Winged helix-like DNA-binding domain superfamily/Winged helix DNA-binding domain"/>
    <property type="match status" value="1"/>
</dbReference>
<name>A4BFL8_9GAMM</name>
<dbReference type="PROSITE" id="PS50987">
    <property type="entry name" value="HTH_ARSR_2"/>
    <property type="match status" value="1"/>
</dbReference>
<dbReference type="CDD" id="cd00090">
    <property type="entry name" value="HTH_ARSR"/>
    <property type="match status" value="1"/>
</dbReference>
<dbReference type="GO" id="GO:0032791">
    <property type="term" value="F:lead ion binding"/>
    <property type="evidence" value="ECO:0007669"/>
    <property type="project" value="TreeGrafter"/>
</dbReference>
<organism evidence="2 3">
    <name type="scientific">Reinekea blandensis MED297</name>
    <dbReference type="NCBI Taxonomy" id="314283"/>
    <lineage>
        <taxon>Bacteria</taxon>
        <taxon>Pseudomonadati</taxon>
        <taxon>Pseudomonadota</taxon>
        <taxon>Gammaproteobacteria</taxon>
        <taxon>Oceanospirillales</taxon>
        <taxon>Saccharospirillaceae</taxon>
        <taxon>Reinekea</taxon>
    </lineage>
</organism>
<keyword evidence="3" id="KW-1185">Reference proteome</keyword>
<dbReference type="GO" id="GO:0097063">
    <property type="term" value="F:cadmium ion sensor activity"/>
    <property type="evidence" value="ECO:0007669"/>
    <property type="project" value="TreeGrafter"/>
</dbReference>
<dbReference type="InterPro" id="IPR036388">
    <property type="entry name" value="WH-like_DNA-bd_sf"/>
</dbReference>
<dbReference type="GO" id="GO:0003677">
    <property type="term" value="F:DNA binding"/>
    <property type="evidence" value="ECO:0007669"/>
    <property type="project" value="TreeGrafter"/>
</dbReference>
<dbReference type="HOGENOM" id="CLU_077964_0_1_6"/>
<accession>A4BFL8</accession>
<dbReference type="GO" id="GO:0010288">
    <property type="term" value="P:response to lead ion"/>
    <property type="evidence" value="ECO:0007669"/>
    <property type="project" value="TreeGrafter"/>
</dbReference>
<dbReference type="GO" id="GO:0046686">
    <property type="term" value="P:response to cadmium ion"/>
    <property type="evidence" value="ECO:0007669"/>
    <property type="project" value="TreeGrafter"/>
</dbReference>
<evidence type="ECO:0000259" key="1">
    <source>
        <dbReference type="PROSITE" id="PS50987"/>
    </source>
</evidence>
<comment type="caution">
    <text evidence="2">The sequence shown here is derived from an EMBL/GenBank/DDBJ whole genome shotgun (WGS) entry which is preliminary data.</text>
</comment>
<dbReference type="STRING" id="314283.MED297_17263"/>
<feature type="domain" description="HTH arsR-type" evidence="1">
    <location>
        <begin position="1"/>
        <end position="92"/>
    </location>
</feature>
<dbReference type="OrthoDB" id="9797716at2"/>